<dbReference type="InterPro" id="IPR000551">
    <property type="entry name" value="MerR-type_HTH_dom"/>
</dbReference>
<keyword evidence="2" id="KW-0805">Transcription regulation</keyword>
<evidence type="ECO:0000313" key="6">
    <source>
        <dbReference type="Proteomes" id="UP000713880"/>
    </source>
</evidence>
<dbReference type="Pfam" id="PF13411">
    <property type="entry name" value="MerR_1"/>
    <property type="match status" value="1"/>
</dbReference>
<keyword evidence="4" id="KW-0804">Transcription</keyword>
<keyword evidence="1" id="KW-0678">Repressor</keyword>
<dbReference type="PANTHER" id="PTHR30204:SF69">
    <property type="entry name" value="MERR-FAMILY TRANSCRIPTIONAL REGULATOR"/>
    <property type="match status" value="1"/>
</dbReference>
<dbReference type="SMART" id="SM00422">
    <property type="entry name" value="HTH_MERR"/>
    <property type="match status" value="1"/>
</dbReference>
<dbReference type="GO" id="GO:0003700">
    <property type="term" value="F:DNA-binding transcription factor activity"/>
    <property type="evidence" value="ECO:0007669"/>
    <property type="project" value="InterPro"/>
</dbReference>
<evidence type="ECO:0000256" key="4">
    <source>
        <dbReference type="ARBA" id="ARBA00023163"/>
    </source>
</evidence>
<gene>
    <name evidence="5" type="ORF">H6A13_09655</name>
</gene>
<dbReference type="PROSITE" id="PS50937">
    <property type="entry name" value="HTH_MERR_2"/>
    <property type="match status" value="1"/>
</dbReference>
<proteinExistence type="predicted"/>
<reference evidence="5" key="2">
    <citation type="journal article" date="2021" name="Sci. Rep.">
        <title>The distribution of antibiotic resistance genes in chicken gut microbiota commensals.</title>
        <authorList>
            <person name="Juricova H."/>
            <person name="Matiasovicova J."/>
            <person name="Kubasova T."/>
            <person name="Cejkova D."/>
            <person name="Rychlik I."/>
        </authorList>
    </citation>
    <scope>NUCLEOTIDE SEQUENCE</scope>
    <source>
        <strain evidence="5">An420c</strain>
    </source>
</reference>
<reference evidence="5" key="1">
    <citation type="submission" date="2020-08" db="EMBL/GenBank/DDBJ databases">
        <authorList>
            <person name="Cejkova D."/>
            <person name="Kubasova T."/>
            <person name="Jahodarova E."/>
            <person name="Rychlik I."/>
        </authorList>
    </citation>
    <scope>NUCLEOTIDE SEQUENCE</scope>
    <source>
        <strain evidence="5">An420c</strain>
    </source>
</reference>
<name>A0A938XDV0_9CLOT</name>
<dbReference type="RefSeq" id="WP_204909375.1">
    <property type="nucleotide sequence ID" value="NZ_JACJLV010000032.1"/>
</dbReference>
<dbReference type="Proteomes" id="UP000713880">
    <property type="component" value="Unassembled WGS sequence"/>
</dbReference>
<evidence type="ECO:0000256" key="1">
    <source>
        <dbReference type="ARBA" id="ARBA00022491"/>
    </source>
</evidence>
<dbReference type="InterPro" id="IPR047057">
    <property type="entry name" value="MerR_fam"/>
</dbReference>
<protein>
    <submittedName>
        <fullName evidence="5">MerR family transcriptional regulator</fullName>
    </submittedName>
</protein>
<dbReference type="PRINTS" id="PR00040">
    <property type="entry name" value="HTHMERR"/>
</dbReference>
<dbReference type="PANTHER" id="PTHR30204">
    <property type="entry name" value="REDOX-CYCLING DRUG-SENSING TRANSCRIPTIONAL ACTIVATOR SOXR"/>
    <property type="match status" value="1"/>
</dbReference>
<keyword evidence="6" id="KW-1185">Reference proteome</keyword>
<comment type="caution">
    <text evidence="5">The sequence shown here is derived from an EMBL/GenBank/DDBJ whole genome shotgun (WGS) entry which is preliminary data.</text>
</comment>
<accession>A0A938XDV0</accession>
<dbReference type="GO" id="GO:0003677">
    <property type="term" value="F:DNA binding"/>
    <property type="evidence" value="ECO:0007669"/>
    <property type="project" value="UniProtKB-KW"/>
</dbReference>
<organism evidence="5 6">
    <name type="scientific">Mordavella massiliensis</name>
    <dbReference type="NCBI Taxonomy" id="1871024"/>
    <lineage>
        <taxon>Bacteria</taxon>
        <taxon>Bacillati</taxon>
        <taxon>Bacillota</taxon>
        <taxon>Clostridia</taxon>
        <taxon>Eubacteriales</taxon>
        <taxon>Clostridiaceae</taxon>
        <taxon>Mordavella</taxon>
    </lineage>
</organism>
<dbReference type="CDD" id="cd00592">
    <property type="entry name" value="HTH_MerR-like"/>
    <property type="match status" value="1"/>
</dbReference>
<evidence type="ECO:0000256" key="3">
    <source>
        <dbReference type="ARBA" id="ARBA00023125"/>
    </source>
</evidence>
<dbReference type="EMBL" id="JACJLV010000032">
    <property type="protein sequence ID" value="MBM6827354.1"/>
    <property type="molecule type" value="Genomic_DNA"/>
</dbReference>
<sequence>MTIKEVEEKVGIKKTNIRFYEEAGLLKPERSKENNYRIYSQADVDILEKIKFLRSLGIPVEDIRRLEQEKISFKELMDQHVQKLQKEKEEKEKSIDICQELSRSDQTFFNLNPAVVCAEDIWQVKGGDVMRTDRIRQISKLQEKDKKIVDFIETISAVFLGLSIVLMGSGYRWPVWVTIGAAAVMIGAHVVRCRIRSKIHGLQK</sequence>
<keyword evidence="3" id="KW-0238">DNA-binding</keyword>
<evidence type="ECO:0000256" key="2">
    <source>
        <dbReference type="ARBA" id="ARBA00023015"/>
    </source>
</evidence>
<dbReference type="SUPFAM" id="SSF46955">
    <property type="entry name" value="Putative DNA-binding domain"/>
    <property type="match status" value="1"/>
</dbReference>
<dbReference type="InterPro" id="IPR009061">
    <property type="entry name" value="DNA-bd_dom_put_sf"/>
</dbReference>
<dbReference type="Gene3D" id="1.10.1660.10">
    <property type="match status" value="1"/>
</dbReference>
<dbReference type="AlphaFoldDB" id="A0A938XDV0"/>
<evidence type="ECO:0000313" key="5">
    <source>
        <dbReference type="EMBL" id="MBM6827354.1"/>
    </source>
</evidence>